<accession>A0A0G1MGZ3</accession>
<comment type="similarity">
    <text evidence="1 5">Belongs to the universal ribosomal protein uL29 family.</text>
</comment>
<dbReference type="GO" id="GO:0005840">
    <property type="term" value="C:ribosome"/>
    <property type="evidence" value="ECO:0007669"/>
    <property type="project" value="UniProtKB-KW"/>
</dbReference>
<evidence type="ECO:0000313" key="8">
    <source>
        <dbReference type="Proteomes" id="UP000033999"/>
    </source>
</evidence>
<dbReference type="EMBL" id="LCKX01000012">
    <property type="protein sequence ID" value="KKU07347.1"/>
    <property type="molecule type" value="Genomic_DNA"/>
</dbReference>
<evidence type="ECO:0000256" key="3">
    <source>
        <dbReference type="ARBA" id="ARBA00023274"/>
    </source>
</evidence>
<reference evidence="7 8" key="1">
    <citation type="journal article" date="2015" name="Nature">
        <title>rRNA introns, odd ribosomes, and small enigmatic genomes across a large radiation of phyla.</title>
        <authorList>
            <person name="Brown C.T."/>
            <person name="Hug L.A."/>
            <person name="Thomas B.C."/>
            <person name="Sharon I."/>
            <person name="Castelle C.J."/>
            <person name="Singh A."/>
            <person name="Wilkins M.J."/>
            <person name="Williams K.H."/>
            <person name="Banfield J.F."/>
        </authorList>
    </citation>
    <scope>NUCLEOTIDE SEQUENCE [LARGE SCALE GENOMIC DNA]</scope>
</reference>
<protein>
    <recommendedName>
        <fullName evidence="4 5">Large ribosomal subunit protein uL29</fullName>
    </recommendedName>
</protein>
<dbReference type="AlphaFoldDB" id="A0A0G1MGZ3"/>
<evidence type="ECO:0000256" key="2">
    <source>
        <dbReference type="ARBA" id="ARBA00022980"/>
    </source>
</evidence>
<dbReference type="SUPFAM" id="SSF46561">
    <property type="entry name" value="Ribosomal protein L29 (L29p)"/>
    <property type="match status" value="1"/>
</dbReference>
<dbReference type="Proteomes" id="UP000033999">
    <property type="component" value="Unassembled WGS sequence"/>
</dbReference>
<dbReference type="HAMAP" id="MF_00374">
    <property type="entry name" value="Ribosomal_uL29"/>
    <property type="match status" value="1"/>
</dbReference>
<dbReference type="InterPro" id="IPR001854">
    <property type="entry name" value="Ribosomal_uL29"/>
</dbReference>
<comment type="caution">
    <text evidence="7">The sequence shown here is derived from an EMBL/GenBank/DDBJ whole genome shotgun (WGS) entry which is preliminary data.</text>
</comment>
<dbReference type="GO" id="GO:0003735">
    <property type="term" value="F:structural constituent of ribosome"/>
    <property type="evidence" value="ECO:0007669"/>
    <property type="project" value="InterPro"/>
</dbReference>
<keyword evidence="3 5" id="KW-0687">Ribonucleoprotein</keyword>
<name>A0A0G1MGZ3_9BACT</name>
<keyword evidence="6" id="KW-0175">Coiled coil</keyword>
<evidence type="ECO:0000256" key="6">
    <source>
        <dbReference type="SAM" id="Coils"/>
    </source>
</evidence>
<dbReference type="GO" id="GO:1990904">
    <property type="term" value="C:ribonucleoprotein complex"/>
    <property type="evidence" value="ECO:0007669"/>
    <property type="project" value="UniProtKB-KW"/>
</dbReference>
<feature type="coiled-coil region" evidence="6">
    <location>
        <begin position="1"/>
        <end position="33"/>
    </location>
</feature>
<dbReference type="Gene3D" id="1.10.287.310">
    <property type="match status" value="1"/>
</dbReference>
<dbReference type="GO" id="GO:0006412">
    <property type="term" value="P:translation"/>
    <property type="evidence" value="ECO:0007669"/>
    <property type="project" value="UniProtKB-UniRule"/>
</dbReference>
<dbReference type="NCBIfam" id="TIGR00012">
    <property type="entry name" value="L29"/>
    <property type="match status" value="1"/>
</dbReference>
<keyword evidence="2 5" id="KW-0689">Ribosomal protein</keyword>
<dbReference type="Pfam" id="PF00831">
    <property type="entry name" value="Ribosomal_L29"/>
    <property type="match status" value="1"/>
</dbReference>
<evidence type="ECO:0000313" key="7">
    <source>
        <dbReference type="EMBL" id="KKU07347.1"/>
    </source>
</evidence>
<gene>
    <name evidence="5" type="primary">rpmC</name>
    <name evidence="7" type="ORF">UX10_C0012G0029</name>
</gene>
<evidence type="ECO:0000256" key="1">
    <source>
        <dbReference type="ARBA" id="ARBA00009254"/>
    </source>
</evidence>
<evidence type="ECO:0000256" key="5">
    <source>
        <dbReference type="HAMAP-Rule" id="MF_00374"/>
    </source>
</evidence>
<dbReference type="InterPro" id="IPR036049">
    <property type="entry name" value="Ribosomal_uL29_sf"/>
</dbReference>
<sequence length="68" mass="7938">MSKIRIQLEELRAKSAEELNDILATEREALRALRFKVHTQEIKQVHLVKATRKRIAHILTLLKHATTK</sequence>
<proteinExistence type="inferred from homology"/>
<evidence type="ECO:0000256" key="4">
    <source>
        <dbReference type="ARBA" id="ARBA00035204"/>
    </source>
</evidence>
<organism evidence="7 8">
    <name type="scientific">Candidatus Magasanikbacteria bacterium GW2011_GWA2_45_39</name>
    <dbReference type="NCBI Taxonomy" id="1619041"/>
    <lineage>
        <taxon>Bacteria</taxon>
        <taxon>Candidatus Magasanikiibacteriota</taxon>
    </lineage>
</organism>